<keyword evidence="2" id="KW-1185">Reference proteome</keyword>
<sequence>MAMAETDLLLLFKAPVGDGESPLDLVFGDEDPSEQVVELRAAGRITRLRGVAVVRTLVPATAQGRITGLRGTVPFGIDINVARPTVGQVPGAWQEATAARAVLRSAYEQAAPVLAAVQERGEAAVPISTLLWQTWQQAQRVAHATQAAWQDGQRVARTLRQAYEEATRTRAASRQAWQEAERVSMVSQQQFEEALRRRHAVTQAFSTGVLLGAAIRTDMQDGRAVRIAVLGRYEEAWHPRPGITPPGPKPPIEPPCYVPVVGGPVDLVFVEPWSGSRHLVFVCCKPGPDPEPPRYQIPLLKVYMTVHSMEAVLLPSMEPVALTDVSIASDDDGFAWSLSANGPGHLLEQLAPIGGIPVRIRVAVDGVDFVFVVQSLARTRRFGEHRVALQGVSTSALLGSPYMPEQTWLGNSPATAQQLLIQALEFTGVDLDWTIPDWLVPAGVWSHRGTPLSAVMRVAEAVGAVVRSHRTQDRLIVAPRFPVLPWNWPAAVPDVSMPADVIATDDLRPEPRAPYNAVYVSGQAGGILGHVLRAGSAGEQLAPQVTDALITDETAARQRGAVVLAGAGSKLIQSITMPLVTGGSAPGLIQPGQLIEVADVGQTWRGLVRATRLSASMPVVRQQITVERAAT</sequence>
<organism evidence="1 2">
    <name type="scientific">Delftia tsuruhatensis</name>
    <dbReference type="NCBI Taxonomy" id="180282"/>
    <lineage>
        <taxon>Bacteria</taxon>
        <taxon>Pseudomonadati</taxon>
        <taxon>Pseudomonadota</taxon>
        <taxon>Betaproteobacteria</taxon>
        <taxon>Burkholderiales</taxon>
        <taxon>Comamonadaceae</taxon>
        <taxon>Delftia</taxon>
    </lineage>
</organism>
<reference evidence="1 2" key="1">
    <citation type="submission" date="2016-09" db="EMBL/GenBank/DDBJ databases">
        <title>Complete genome sequence of Deltia acidovorans CM13 isolated from murine proximal colonic tissue.</title>
        <authorList>
            <person name="Saffarian A."/>
        </authorList>
    </citation>
    <scope>NUCLEOTIDE SEQUENCE [LARGE SCALE GENOMIC DNA]</scope>
    <source>
        <strain evidence="1 2">CM13</strain>
    </source>
</reference>
<dbReference type="EMBL" id="CP017420">
    <property type="protein sequence ID" value="AOU99911.1"/>
    <property type="molecule type" value="Genomic_DNA"/>
</dbReference>
<evidence type="ECO:0000313" key="2">
    <source>
        <dbReference type="Proteomes" id="UP000095607"/>
    </source>
</evidence>
<gene>
    <name evidence="1" type="ORF">BI380_00350</name>
</gene>
<evidence type="ECO:0000313" key="1">
    <source>
        <dbReference type="EMBL" id="AOU99911.1"/>
    </source>
</evidence>
<dbReference type="Proteomes" id="UP000095607">
    <property type="component" value="Chromosome"/>
</dbReference>
<protein>
    <submittedName>
        <fullName evidence="1">Uncharacterized protein</fullName>
    </submittedName>
</protein>
<proteinExistence type="predicted"/>
<accession>A0ABN4S975</accession>
<name>A0ABN4S975_9BURK</name>